<comment type="caution">
    <text evidence="8">The sequence shown here is derived from an EMBL/GenBank/DDBJ whole genome shotgun (WGS) entry which is preliminary data.</text>
</comment>
<dbReference type="Gene3D" id="3.90.25.10">
    <property type="entry name" value="UDP-galactose 4-epimerase, domain 1"/>
    <property type="match status" value="1"/>
</dbReference>
<dbReference type="GO" id="GO:0008831">
    <property type="term" value="F:dTDP-4-dehydrorhamnose reductase activity"/>
    <property type="evidence" value="ECO:0007669"/>
    <property type="project" value="UniProtKB-EC"/>
</dbReference>
<dbReference type="CDD" id="cd05254">
    <property type="entry name" value="dTDP_HR_like_SDR_e"/>
    <property type="match status" value="1"/>
</dbReference>
<protein>
    <recommendedName>
        <fullName evidence="4 6">dTDP-4-dehydrorhamnose reductase</fullName>
        <ecNumber evidence="3 6">1.1.1.133</ecNumber>
    </recommendedName>
</protein>
<evidence type="ECO:0000256" key="3">
    <source>
        <dbReference type="ARBA" id="ARBA00012929"/>
    </source>
</evidence>
<dbReference type="EMBL" id="DXEN01000066">
    <property type="protein sequence ID" value="HIX86676.1"/>
    <property type="molecule type" value="Genomic_DNA"/>
</dbReference>
<gene>
    <name evidence="8" type="primary">rfbD</name>
    <name evidence="8" type="ORF">H9848_08755</name>
</gene>
<dbReference type="Gene3D" id="3.40.50.720">
    <property type="entry name" value="NAD(P)-binding Rossmann-like Domain"/>
    <property type="match status" value="1"/>
</dbReference>
<evidence type="ECO:0000313" key="9">
    <source>
        <dbReference type="Proteomes" id="UP000823847"/>
    </source>
</evidence>
<dbReference type="GO" id="GO:0019305">
    <property type="term" value="P:dTDP-rhamnose biosynthetic process"/>
    <property type="evidence" value="ECO:0007669"/>
    <property type="project" value="TreeGrafter"/>
</dbReference>
<dbReference type="InterPro" id="IPR005913">
    <property type="entry name" value="dTDP_dehydrorham_reduct"/>
</dbReference>
<dbReference type="EC" id="1.1.1.133" evidence="3 6"/>
<evidence type="ECO:0000256" key="1">
    <source>
        <dbReference type="ARBA" id="ARBA00004781"/>
    </source>
</evidence>
<comment type="function">
    <text evidence="6">Catalyzes the reduction of dTDP-6-deoxy-L-lyxo-4-hexulose to yield dTDP-L-rhamnose.</text>
</comment>
<accession>A0A9D1XSU9</accession>
<proteinExistence type="inferred from homology"/>
<dbReference type="InterPro" id="IPR036291">
    <property type="entry name" value="NAD(P)-bd_dom_sf"/>
</dbReference>
<comment type="similarity">
    <text evidence="2 6">Belongs to the dTDP-4-dehydrorhamnose reductase family.</text>
</comment>
<comment type="pathway">
    <text evidence="1 6">Carbohydrate biosynthesis; dTDP-L-rhamnose biosynthesis.</text>
</comment>
<evidence type="ECO:0000313" key="8">
    <source>
        <dbReference type="EMBL" id="HIX86676.1"/>
    </source>
</evidence>
<reference evidence="8" key="1">
    <citation type="journal article" date="2021" name="PeerJ">
        <title>Extensive microbial diversity within the chicken gut microbiome revealed by metagenomics and culture.</title>
        <authorList>
            <person name="Gilroy R."/>
            <person name="Ravi A."/>
            <person name="Getino M."/>
            <person name="Pursley I."/>
            <person name="Horton D.L."/>
            <person name="Alikhan N.F."/>
            <person name="Baker D."/>
            <person name="Gharbi K."/>
            <person name="Hall N."/>
            <person name="Watson M."/>
            <person name="Adriaenssens E.M."/>
            <person name="Foster-Nyarko E."/>
            <person name="Jarju S."/>
            <person name="Secka A."/>
            <person name="Antonio M."/>
            <person name="Oren A."/>
            <person name="Chaudhuri R.R."/>
            <person name="La Ragione R."/>
            <person name="Hildebrand F."/>
            <person name="Pallen M.J."/>
        </authorList>
    </citation>
    <scope>NUCLEOTIDE SEQUENCE</scope>
    <source>
        <strain evidence="8">ChiHecec2B26-12326</strain>
    </source>
</reference>
<feature type="domain" description="RmlD-like substrate binding" evidence="7">
    <location>
        <begin position="3"/>
        <end position="288"/>
    </location>
</feature>
<evidence type="ECO:0000259" key="7">
    <source>
        <dbReference type="Pfam" id="PF04321"/>
    </source>
</evidence>
<evidence type="ECO:0000256" key="6">
    <source>
        <dbReference type="RuleBase" id="RU364082"/>
    </source>
</evidence>
<reference evidence="8" key="2">
    <citation type="submission" date="2021-04" db="EMBL/GenBank/DDBJ databases">
        <authorList>
            <person name="Gilroy R."/>
        </authorList>
    </citation>
    <scope>NUCLEOTIDE SEQUENCE</scope>
    <source>
        <strain evidence="8">ChiHecec2B26-12326</strain>
    </source>
</reference>
<dbReference type="GO" id="GO:0005829">
    <property type="term" value="C:cytosol"/>
    <property type="evidence" value="ECO:0007669"/>
    <property type="project" value="TreeGrafter"/>
</dbReference>
<dbReference type="InterPro" id="IPR029903">
    <property type="entry name" value="RmlD-like-bd"/>
</dbReference>
<keyword evidence="6 8" id="KW-0560">Oxidoreductase</keyword>
<dbReference type="Proteomes" id="UP000823847">
    <property type="component" value="Unassembled WGS sequence"/>
</dbReference>
<evidence type="ECO:0000256" key="2">
    <source>
        <dbReference type="ARBA" id="ARBA00010944"/>
    </source>
</evidence>
<dbReference type="PANTHER" id="PTHR10491">
    <property type="entry name" value="DTDP-4-DEHYDRORHAMNOSE REDUCTASE"/>
    <property type="match status" value="1"/>
</dbReference>
<evidence type="ECO:0000256" key="5">
    <source>
        <dbReference type="ARBA" id="ARBA00048200"/>
    </source>
</evidence>
<dbReference type="SUPFAM" id="SSF51735">
    <property type="entry name" value="NAD(P)-binding Rossmann-fold domains"/>
    <property type="match status" value="1"/>
</dbReference>
<name>A0A9D1XSU9_9BACT</name>
<evidence type="ECO:0000256" key="4">
    <source>
        <dbReference type="ARBA" id="ARBA00017099"/>
    </source>
</evidence>
<dbReference type="PANTHER" id="PTHR10491:SF4">
    <property type="entry name" value="METHIONINE ADENOSYLTRANSFERASE 2 SUBUNIT BETA"/>
    <property type="match status" value="1"/>
</dbReference>
<dbReference type="NCBIfam" id="TIGR01214">
    <property type="entry name" value="rmlD"/>
    <property type="match status" value="1"/>
</dbReference>
<sequence length="292" mass="32935">MKTVLVTGANGQLGNSIRDRIGMCPDDYHFLFTDADTLDIRDKEAVRAFVRKHGVRYILNCAAYTAVDKAETDEALCACINRDAVRNLGEVAREAGARVFHVSTDYVFDGTQYRPYVESDPTCPVSVYGRTKLAGEQALMEVCPDSVIIRTAWLYSEYGHNFMKTVLKLGREREELRFIFDQVGTPTYAGDLASAMLNLLTQAEEGRFAPGIYHFSNEGVCSWYDFTIAILRLAGIRTRVVPIETEDYPTPAHRPHYSVLNKGKIKRVYGLEIPHWESSLAACMNHYREQEG</sequence>
<keyword evidence="6" id="KW-0521">NADP</keyword>
<dbReference type="Pfam" id="PF04321">
    <property type="entry name" value="RmlD_sub_bind"/>
    <property type="match status" value="1"/>
</dbReference>
<organism evidence="8 9">
    <name type="scientific">Candidatus Parabacteroides intestinigallinarum</name>
    <dbReference type="NCBI Taxonomy" id="2838722"/>
    <lineage>
        <taxon>Bacteria</taxon>
        <taxon>Pseudomonadati</taxon>
        <taxon>Bacteroidota</taxon>
        <taxon>Bacteroidia</taxon>
        <taxon>Bacteroidales</taxon>
        <taxon>Tannerellaceae</taxon>
        <taxon>Parabacteroides</taxon>
    </lineage>
</organism>
<comment type="catalytic activity">
    <reaction evidence="5">
        <text>dTDP-beta-L-rhamnose + NADP(+) = dTDP-4-dehydro-beta-L-rhamnose + NADPH + H(+)</text>
        <dbReference type="Rhea" id="RHEA:21796"/>
        <dbReference type="ChEBI" id="CHEBI:15378"/>
        <dbReference type="ChEBI" id="CHEBI:57510"/>
        <dbReference type="ChEBI" id="CHEBI:57783"/>
        <dbReference type="ChEBI" id="CHEBI:58349"/>
        <dbReference type="ChEBI" id="CHEBI:62830"/>
        <dbReference type="EC" id="1.1.1.133"/>
    </reaction>
</comment>
<dbReference type="AlphaFoldDB" id="A0A9D1XSU9"/>